<evidence type="ECO:0000313" key="2">
    <source>
        <dbReference type="Proteomes" id="UP001254257"/>
    </source>
</evidence>
<name>A0ABU3S452_9HYPH</name>
<gene>
    <name evidence="1" type="ORF">RKE40_06635</name>
</gene>
<dbReference type="InterPro" id="IPR038691">
    <property type="entry name" value="ComJ_sf"/>
</dbReference>
<evidence type="ECO:0008006" key="3">
    <source>
        <dbReference type="Google" id="ProtNLM"/>
    </source>
</evidence>
<dbReference type="Gene3D" id="2.60.34.30">
    <property type="entry name" value="Competence, DNA-entry nuclease inhibitor, ComJ"/>
    <property type="match status" value="1"/>
</dbReference>
<organism evidence="1 2">
    <name type="scientific">Bosea rubneri</name>
    <dbReference type="NCBI Taxonomy" id="3075434"/>
    <lineage>
        <taxon>Bacteria</taxon>
        <taxon>Pseudomonadati</taxon>
        <taxon>Pseudomonadota</taxon>
        <taxon>Alphaproteobacteria</taxon>
        <taxon>Hyphomicrobiales</taxon>
        <taxon>Boseaceae</taxon>
        <taxon>Bosea</taxon>
    </lineage>
</organism>
<sequence>MTIEAQLELAVFADYFQFYVEDEAANEDFGPLWTDEAVERLIAVGDCSVGIGTVRNMAVPVAVSLHGEEPEDDFHEWDLVNECSFTVRSGRIAILGCTDALPDAARLSLPPGPYRLRVSYVGLDSPCEDGLEGDDFYRLQLWPAPLAGLRTLKEKASATR</sequence>
<proteinExistence type="predicted"/>
<evidence type="ECO:0000313" key="1">
    <source>
        <dbReference type="EMBL" id="MDU0339548.1"/>
    </source>
</evidence>
<reference evidence="1 2" key="1">
    <citation type="submission" date="2023-09" db="EMBL/GenBank/DDBJ databases">
        <title>Whole genome shotgun sequencing (WGS) of Bosea sp. ZW T0_25, isolated from stored onions (Allium cepa).</title>
        <authorList>
            <person name="Stoll D.A."/>
            <person name="Huch M."/>
        </authorList>
    </citation>
    <scope>NUCLEOTIDE SEQUENCE [LARGE SCALE GENOMIC DNA]</scope>
    <source>
        <strain evidence="1 2">ZW T0_25</strain>
    </source>
</reference>
<protein>
    <recommendedName>
        <fullName evidence="3">Competence protein J (ComJ)</fullName>
    </recommendedName>
</protein>
<accession>A0ABU3S452</accession>
<dbReference type="Proteomes" id="UP001254257">
    <property type="component" value="Unassembled WGS sequence"/>
</dbReference>
<keyword evidence="2" id="KW-1185">Reference proteome</keyword>
<dbReference type="RefSeq" id="WP_316017451.1">
    <property type="nucleotide sequence ID" value="NZ_JAWDID010000007.1"/>
</dbReference>
<comment type="caution">
    <text evidence="1">The sequence shown here is derived from an EMBL/GenBank/DDBJ whole genome shotgun (WGS) entry which is preliminary data.</text>
</comment>
<dbReference type="EMBL" id="JAWDID010000007">
    <property type="protein sequence ID" value="MDU0339548.1"/>
    <property type="molecule type" value="Genomic_DNA"/>
</dbReference>